<dbReference type="InterPro" id="IPR006593">
    <property type="entry name" value="Cyt_b561/ferric_Rdtase_TM"/>
</dbReference>
<evidence type="ECO:0000259" key="14">
    <source>
        <dbReference type="PROSITE" id="PS50939"/>
    </source>
</evidence>
<evidence type="ECO:0000256" key="9">
    <source>
        <dbReference type="ARBA" id="ARBA00023136"/>
    </source>
</evidence>
<feature type="transmembrane region" description="Helical" evidence="12">
    <location>
        <begin position="584"/>
        <end position="601"/>
    </location>
</feature>
<keyword evidence="8" id="KW-0408">Iron</keyword>
<evidence type="ECO:0000256" key="12">
    <source>
        <dbReference type="SAM" id="Phobius"/>
    </source>
</evidence>
<evidence type="ECO:0000256" key="6">
    <source>
        <dbReference type="ARBA" id="ARBA00022982"/>
    </source>
</evidence>
<sequence>MAPWRGPDLLPPEAAAGLKSARPLCALRSSTHGHTPQKPPRASTLVRPHERGRQQARPRPFTAAPTSPLLLSRRRQPRGFSEQIAPGSLPPATVHQNLEKIMYQIKMFSGFIVFVCCTLHELALAYPNGQITESCSTMLPVHGGASANKGVAPFTVSASKNSYTPGDRITVTLQANSGSTFKGFLLQARTIVGDATVGTFSVADLTQGLTCNTVSNSAVSHKSSAKKTNVTADWVAPSGKGDVRFRVTFLQDYSTFWTRVESQTIQRTASVSATTAESTTSPTENQTAQVISVDLCGKQKTCFSNPTGCDPSTSATCIFMSITPASGGGFAFEMSGSPGGEYVAVGFSDDTLMGNDDIYGCVLTPSLNIDIQHVVSSGRSLSENLPLGNSVEYKTTSYTNGVIRCSFTSRNNISTQARAASQEAFYLFLGYGPLQSGNIGMHSKIPAISSGKVNILAFSTVDATSPSRLIHAHGALMLIAWMTTGSLGMICARYLKSAAKKPVLGKNLWFQAHMFLMVLSVIATIIAFILAFVSQMGWSGGAHPILGCIVMVLSFFQPILALFRPAPNAKRRAIFNWGHSLNALVIKVLAVAAIFLGLQLMDTSSTRWMDKVMGAFLGWEALIFIVLEINAHVKTEDPSEEPAKGVCVLFARFSVIYTVSFFYISDAG</sequence>
<keyword evidence="5 12" id="KW-0812">Transmembrane</keyword>
<feature type="domain" description="Cytochrome b561" evidence="14">
    <location>
        <begin position="436"/>
        <end position="633"/>
    </location>
</feature>
<dbReference type="Gene3D" id="2.60.40.4060">
    <property type="entry name" value="Reeler domain"/>
    <property type="match status" value="1"/>
</dbReference>
<evidence type="ECO:0000259" key="15">
    <source>
        <dbReference type="PROSITE" id="PS51019"/>
    </source>
</evidence>
<evidence type="ECO:0000256" key="10">
    <source>
        <dbReference type="ARBA" id="ARBA00023180"/>
    </source>
</evidence>
<dbReference type="InterPro" id="IPR051237">
    <property type="entry name" value="Ferric-chelate_Red/DefProt"/>
</dbReference>
<keyword evidence="9 12" id="KW-0472">Membrane</keyword>
<evidence type="ECO:0000256" key="11">
    <source>
        <dbReference type="SAM" id="MobiDB-lite"/>
    </source>
</evidence>
<keyword evidence="10" id="KW-0325">Glycoprotein</keyword>
<dbReference type="CDD" id="cd08760">
    <property type="entry name" value="Cyt_b561_FRRS1_like"/>
    <property type="match status" value="1"/>
</dbReference>
<evidence type="ECO:0000256" key="4">
    <source>
        <dbReference type="ARBA" id="ARBA00022448"/>
    </source>
</evidence>
<keyword evidence="6" id="KW-0249">Electron transport</keyword>
<dbReference type="CDD" id="cd09628">
    <property type="entry name" value="DOMON_SDR_2_like"/>
    <property type="match status" value="1"/>
</dbReference>
<feature type="transmembrane region" description="Helical" evidence="12">
    <location>
        <begin position="645"/>
        <end position="664"/>
    </location>
</feature>
<evidence type="ECO:0000259" key="13">
    <source>
        <dbReference type="PROSITE" id="PS50836"/>
    </source>
</evidence>
<feature type="transmembrane region" description="Helical" evidence="12">
    <location>
        <begin position="544"/>
        <end position="563"/>
    </location>
</feature>
<comment type="similarity">
    <text evidence="3">Belongs to the FRRS1 family.</text>
</comment>
<organism evidence="16 17">
    <name type="scientific">Pleurodeles waltl</name>
    <name type="common">Iberian ribbed newt</name>
    <dbReference type="NCBI Taxonomy" id="8319"/>
    <lineage>
        <taxon>Eukaryota</taxon>
        <taxon>Metazoa</taxon>
        <taxon>Chordata</taxon>
        <taxon>Craniata</taxon>
        <taxon>Vertebrata</taxon>
        <taxon>Euteleostomi</taxon>
        <taxon>Amphibia</taxon>
        <taxon>Batrachia</taxon>
        <taxon>Caudata</taxon>
        <taxon>Salamandroidea</taxon>
        <taxon>Salamandridae</taxon>
        <taxon>Pleurodelinae</taxon>
        <taxon>Pleurodeles</taxon>
    </lineage>
</organism>
<evidence type="ECO:0000256" key="2">
    <source>
        <dbReference type="ARBA" id="ARBA00004141"/>
    </source>
</evidence>
<name>A0AAV7T5R5_PLEWA</name>
<dbReference type="SMART" id="SM00664">
    <property type="entry name" value="DoH"/>
    <property type="match status" value="1"/>
</dbReference>
<gene>
    <name evidence="16" type="ORF">NDU88_003532</name>
</gene>
<keyword evidence="17" id="KW-1185">Reference proteome</keyword>
<evidence type="ECO:0000256" key="5">
    <source>
        <dbReference type="ARBA" id="ARBA00022692"/>
    </source>
</evidence>
<protein>
    <recommendedName>
        <fullName evidence="18">Ferric-chelate reductase 1</fullName>
    </recommendedName>
</protein>
<comment type="cofactor">
    <cofactor evidence="1">
        <name>heme b</name>
        <dbReference type="ChEBI" id="CHEBI:60344"/>
    </cofactor>
</comment>
<evidence type="ECO:0000256" key="3">
    <source>
        <dbReference type="ARBA" id="ARBA00009195"/>
    </source>
</evidence>
<evidence type="ECO:0000256" key="7">
    <source>
        <dbReference type="ARBA" id="ARBA00022989"/>
    </source>
</evidence>
<dbReference type="EMBL" id="JANPWB010000007">
    <property type="protein sequence ID" value="KAJ1171674.1"/>
    <property type="molecule type" value="Genomic_DNA"/>
</dbReference>
<dbReference type="PROSITE" id="PS50939">
    <property type="entry name" value="CYTOCHROME_B561"/>
    <property type="match status" value="1"/>
</dbReference>
<feature type="domain" description="Reelin" evidence="15">
    <location>
        <begin position="120"/>
        <end position="282"/>
    </location>
</feature>
<dbReference type="Pfam" id="PF03351">
    <property type="entry name" value="DOMON"/>
    <property type="match status" value="1"/>
</dbReference>
<dbReference type="InterPro" id="IPR005018">
    <property type="entry name" value="DOMON_domain"/>
</dbReference>
<feature type="domain" description="DOMON" evidence="13">
    <location>
        <begin position="314"/>
        <end position="432"/>
    </location>
</feature>
<feature type="transmembrane region" description="Helical" evidence="12">
    <location>
        <begin position="475"/>
        <end position="495"/>
    </location>
</feature>
<reference evidence="16" key="1">
    <citation type="journal article" date="2022" name="bioRxiv">
        <title>Sequencing and chromosome-scale assembly of the giantPleurodeles waltlgenome.</title>
        <authorList>
            <person name="Brown T."/>
            <person name="Elewa A."/>
            <person name="Iarovenko S."/>
            <person name="Subramanian E."/>
            <person name="Araus A.J."/>
            <person name="Petzold A."/>
            <person name="Susuki M."/>
            <person name="Suzuki K.-i.T."/>
            <person name="Hayashi T."/>
            <person name="Toyoda A."/>
            <person name="Oliveira C."/>
            <person name="Osipova E."/>
            <person name="Leigh N.D."/>
            <person name="Simon A."/>
            <person name="Yun M.H."/>
        </authorList>
    </citation>
    <scope>NUCLEOTIDE SEQUENCE</scope>
    <source>
        <strain evidence="16">20211129_DDA</strain>
        <tissue evidence="16">Liver</tissue>
    </source>
</reference>
<keyword evidence="4" id="KW-0813">Transport</keyword>
<accession>A0AAV7T5R5</accession>
<dbReference type="GO" id="GO:0016020">
    <property type="term" value="C:membrane"/>
    <property type="evidence" value="ECO:0007669"/>
    <property type="project" value="UniProtKB-SubCell"/>
</dbReference>
<dbReference type="Pfam" id="PF02014">
    <property type="entry name" value="Reeler"/>
    <property type="match status" value="1"/>
</dbReference>
<keyword evidence="7 12" id="KW-1133">Transmembrane helix</keyword>
<feature type="region of interest" description="Disordered" evidence="11">
    <location>
        <begin position="21"/>
        <end position="75"/>
    </location>
</feature>
<dbReference type="PROSITE" id="PS51019">
    <property type="entry name" value="REELIN"/>
    <property type="match status" value="1"/>
</dbReference>
<dbReference type="PANTHER" id="PTHR45828">
    <property type="entry name" value="CYTOCHROME B561/FERRIC REDUCTASE TRANSMEMBRANE"/>
    <property type="match status" value="1"/>
</dbReference>
<dbReference type="Proteomes" id="UP001066276">
    <property type="component" value="Chromosome 4_1"/>
</dbReference>
<dbReference type="Gene3D" id="1.20.120.1770">
    <property type="match status" value="1"/>
</dbReference>
<proteinExistence type="inferred from homology"/>
<feature type="transmembrane region" description="Helical" evidence="12">
    <location>
        <begin position="515"/>
        <end position="538"/>
    </location>
</feature>
<evidence type="ECO:0000313" key="17">
    <source>
        <dbReference type="Proteomes" id="UP001066276"/>
    </source>
</evidence>
<dbReference type="PANTHER" id="PTHR45828:SF44">
    <property type="entry name" value="FERRIC-CHELATE REDUCTASE 1-RELATED"/>
    <property type="match status" value="1"/>
</dbReference>
<dbReference type="PROSITE" id="PS50836">
    <property type="entry name" value="DOMON"/>
    <property type="match status" value="1"/>
</dbReference>
<dbReference type="CDD" id="cd08544">
    <property type="entry name" value="Reeler"/>
    <property type="match status" value="1"/>
</dbReference>
<dbReference type="InterPro" id="IPR042307">
    <property type="entry name" value="Reeler_sf"/>
</dbReference>
<dbReference type="InterPro" id="IPR002861">
    <property type="entry name" value="Reeler_dom"/>
</dbReference>
<evidence type="ECO:0008006" key="18">
    <source>
        <dbReference type="Google" id="ProtNLM"/>
    </source>
</evidence>
<dbReference type="AlphaFoldDB" id="A0AAV7T5R5"/>
<evidence type="ECO:0000256" key="1">
    <source>
        <dbReference type="ARBA" id="ARBA00001970"/>
    </source>
</evidence>
<dbReference type="SMART" id="SM00665">
    <property type="entry name" value="B561"/>
    <property type="match status" value="1"/>
</dbReference>
<feature type="transmembrane region" description="Helical" evidence="12">
    <location>
        <begin position="613"/>
        <end position="633"/>
    </location>
</feature>
<evidence type="ECO:0000256" key="8">
    <source>
        <dbReference type="ARBA" id="ARBA00023004"/>
    </source>
</evidence>
<comment type="subcellular location">
    <subcellularLocation>
        <location evidence="2">Membrane</location>
        <topology evidence="2">Multi-pass membrane protein</topology>
    </subcellularLocation>
</comment>
<evidence type="ECO:0000313" key="16">
    <source>
        <dbReference type="EMBL" id="KAJ1171674.1"/>
    </source>
</evidence>
<dbReference type="FunFam" id="2.60.40.4060:FF:000003">
    <property type="entry name" value="Ferric chelate reductase 1"/>
    <property type="match status" value="1"/>
</dbReference>
<comment type="caution">
    <text evidence="16">The sequence shown here is derived from an EMBL/GenBank/DDBJ whole genome shotgun (WGS) entry which is preliminary data.</text>
</comment>